<comment type="caution">
    <text evidence="2">The sequence shown here is derived from an EMBL/GenBank/DDBJ whole genome shotgun (WGS) entry which is preliminary data.</text>
</comment>
<evidence type="ECO:0000313" key="2">
    <source>
        <dbReference type="EMBL" id="KAF4369971.1"/>
    </source>
</evidence>
<dbReference type="AlphaFoldDB" id="A0A7J6FH02"/>
<sequence>MAASGRSTMAVRAFLRATQRVSAPPRPSLPSPFLPPPQAQARISSTPLRLMRRELSSFRPLHSAIASACLVSKLPNDVDSSSDAHPYTVVDLLTISVPSRREQWQILLVPFRFYLKFSY</sequence>
<organism evidence="2 3">
    <name type="scientific">Cannabis sativa</name>
    <name type="common">Hemp</name>
    <name type="synonym">Marijuana</name>
    <dbReference type="NCBI Taxonomy" id="3483"/>
    <lineage>
        <taxon>Eukaryota</taxon>
        <taxon>Viridiplantae</taxon>
        <taxon>Streptophyta</taxon>
        <taxon>Embryophyta</taxon>
        <taxon>Tracheophyta</taxon>
        <taxon>Spermatophyta</taxon>
        <taxon>Magnoliopsida</taxon>
        <taxon>eudicotyledons</taxon>
        <taxon>Gunneridae</taxon>
        <taxon>Pentapetalae</taxon>
        <taxon>rosids</taxon>
        <taxon>fabids</taxon>
        <taxon>Rosales</taxon>
        <taxon>Cannabaceae</taxon>
        <taxon>Cannabis</taxon>
    </lineage>
</organism>
<feature type="compositionally biased region" description="Pro residues" evidence="1">
    <location>
        <begin position="24"/>
        <end position="38"/>
    </location>
</feature>
<reference evidence="2 3" key="1">
    <citation type="journal article" date="2020" name="bioRxiv">
        <title>Sequence and annotation of 42 cannabis genomes reveals extensive copy number variation in cannabinoid synthesis and pathogen resistance genes.</title>
        <authorList>
            <person name="Mckernan K.J."/>
            <person name="Helbert Y."/>
            <person name="Kane L.T."/>
            <person name="Ebling H."/>
            <person name="Zhang L."/>
            <person name="Liu B."/>
            <person name="Eaton Z."/>
            <person name="Mclaughlin S."/>
            <person name="Kingan S."/>
            <person name="Baybayan P."/>
            <person name="Concepcion G."/>
            <person name="Jordan M."/>
            <person name="Riva A."/>
            <person name="Barbazuk W."/>
            <person name="Harkins T."/>
        </authorList>
    </citation>
    <scope>NUCLEOTIDE SEQUENCE [LARGE SCALE GENOMIC DNA]</scope>
    <source>
        <strain evidence="3">cv. Jamaican Lion 4</strain>
        <tissue evidence="2">Leaf</tissue>
    </source>
</reference>
<evidence type="ECO:0000256" key="1">
    <source>
        <dbReference type="SAM" id="MobiDB-lite"/>
    </source>
</evidence>
<proteinExistence type="predicted"/>
<dbReference type="Proteomes" id="UP000583929">
    <property type="component" value="Unassembled WGS sequence"/>
</dbReference>
<evidence type="ECO:0000313" key="3">
    <source>
        <dbReference type="Proteomes" id="UP000583929"/>
    </source>
</evidence>
<gene>
    <name evidence="2" type="ORF">G4B88_016132</name>
</gene>
<protein>
    <submittedName>
        <fullName evidence="2">Uncharacterized protein</fullName>
    </submittedName>
</protein>
<keyword evidence="3" id="KW-1185">Reference proteome</keyword>
<accession>A0A7J6FH02</accession>
<feature type="region of interest" description="Disordered" evidence="1">
    <location>
        <begin position="20"/>
        <end position="40"/>
    </location>
</feature>
<dbReference type="EMBL" id="JAATIQ010000210">
    <property type="protein sequence ID" value="KAF4369971.1"/>
    <property type="molecule type" value="Genomic_DNA"/>
</dbReference>
<name>A0A7J6FH02_CANSA</name>